<dbReference type="EMBL" id="SWLB01000015">
    <property type="protein sequence ID" value="KAF3328760.1"/>
    <property type="molecule type" value="Genomic_DNA"/>
</dbReference>
<dbReference type="AlphaFoldDB" id="A0A833QLC2"/>
<evidence type="ECO:0000313" key="2">
    <source>
        <dbReference type="Proteomes" id="UP000623129"/>
    </source>
</evidence>
<name>A0A833QLC2_9POAL</name>
<gene>
    <name evidence="1" type="ORF">FCM35_KLT05838</name>
</gene>
<protein>
    <submittedName>
        <fullName evidence="1">Uncharacterized protein</fullName>
    </submittedName>
</protein>
<sequence>MVVLIGVAVCTVTDVSVNAMGLIAAVTAVWSICLQQYLKARSGKKNCMYILFQKYSRDSFNLLGDMALVQAASLVLTDPFVDLWLTGKRIDKYNYALPS</sequence>
<proteinExistence type="predicted"/>
<organism evidence="1 2">
    <name type="scientific">Carex littledalei</name>
    <dbReference type="NCBI Taxonomy" id="544730"/>
    <lineage>
        <taxon>Eukaryota</taxon>
        <taxon>Viridiplantae</taxon>
        <taxon>Streptophyta</taxon>
        <taxon>Embryophyta</taxon>
        <taxon>Tracheophyta</taxon>
        <taxon>Spermatophyta</taxon>
        <taxon>Magnoliopsida</taxon>
        <taxon>Liliopsida</taxon>
        <taxon>Poales</taxon>
        <taxon>Cyperaceae</taxon>
        <taxon>Cyperoideae</taxon>
        <taxon>Cariceae</taxon>
        <taxon>Carex</taxon>
        <taxon>Carex subgen. Euthyceras</taxon>
    </lineage>
</organism>
<dbReference type="Proteomes" id="UP000623129">
    <property type="component" value="Unassembled WGS sequence"/>
</dbReference>
<accession>A0A833QLC2</accession>
<reference evidence="1" key="1">
    <citation type="submission" date="2020-01" db="EMBL/GenBank/DDBJ databases">
        <title>Genome sequence of Kobresia littledalei, the first chromosome-level genome in the family Cyperaceae.</title>
        <authorList>
            <person name="Qu G."/>
        </authorList>
    </citation>
    <scope>NUCLEOTIDE SEQUENCE</scope>
    <source>
        <strain evidence="1">C.B.Clarke</strain>
        <tissue evidence="1">Leaf</tissue>
    </source>
</reference>
<keyword evidence="2" id="KW-1185">Reference proteome</keyword>
<comment type="caution">
    <text evidence="1">The sequence shown here is derived from an EMBL/GenBank/DDBJ whole genome shotgun (WGS) entry which is preliminary data.</text>
</comment>
<dbReference type="OrthoDB" id="1987833at2759"/>
<evidence type="ECO:0000313" key="1">
    <source>
        <dbReference type="EMBL" id="KAF3328760.1"/>
    </source>
</evidence>